<comment type="subcellular location">
    <subcellularLocation>
        <location evidence="1">Cytoplasm</location>
        <location evidence="1">Cytoskeleton</location>
        <location evidence="1">Microtubule organizing center</location>
    </subcellularLocation>
</comment>
<feature type="region of interest" description="Disordered" evidence="5">
    <location>
        <begin position="629"/>
        <end position="706"/>
    </location>
</feature>
<dbReference type="InterPro" id="IPR025925">
    <property type="entry name" value="PPC89_CLD"/>
</dbReference>
<evidence type="ECO:0000256" key="1">
    <source>
        <dbReference type="ARBA" id="ARBA00004267"/>
    </source>
</evidence>
<protein>
    <recommendedName>
        <fullName evidence="10">Cep57 centrosome microtubule-binding domain-containing protein</fullName>
    </recommendedName>
</protein>
<evidence type="ECO:0008006" key="10">
    <source>
        <dbReference type="Google" id="ProtNLM"/>
    </source>
</evidence>
<dbReference type="OrthoDB" id="76453at2759"/>
<feature type="compositionally biased region" description="Basic and acidic residues" evidence="5">
    <location>
        <begin position="629"/>
        <end position="643"/>
    </location>
</feature>
<evidence type="ECO:0000256" key="2">
    <source>
        <dbReference type="ARBA" id="ARBA00022490"/>
    </source>
</evidence>
<evidence type="ECO:0000259" key="7">
    <source>
        <dbReference type="Pfam" id="PF14197"/>
    </source>
</evidence>
<evidence type="ECO:0000256" key="3">
    <source>
        <dbReference type="ARBA" id="ARBA00023212"/>
    </source>
</evidence>
<feature type="compositionally biased region" description="Acidic residues" evidence="5">
    <location>
        <begin position="923"/>
        <end position="934"/>
    </location>
</feature>
<reference evidence="8 9" key="1">
    <citation type="journal article" date="2016" name="Mol. Biol. Evol.">
        <title>Comparative Genomics of Early-Diverging Mushroom-Forming Fungi Provides Insights into the Origins of Lignocellulose Decay Capabilities.</title>
        <authorList>
            <person name="Nagy L.G."/>
            <person name="Riley R."/>
            <person name="Tritt A."/>
            <person name="Adam C."/>
            <person name="Daum C."/>
            <person name="Floudas D."/>
            <person name="Sun H."/>
            <person name="Yadav J.S."/>
            <person name="Pangilinan J."/>
            <person name="Larsson K.H."/>
            <person name="Matsuura K."/>
            <person name="Barry K."/>
            <person name="Labutti K."/>
            <person name="Kuo R."/>
            <person name="Ohm R.A."/>
            <person name="Bhattacharya S.S."/>
            <person name="Shirouzu T."/>
            <person name="Yoshinaga Y."/>
            <person name="Martin F.M."/>
            <person name="Grigoriev I.V."/>
            <person name="Hibbett D.S."/>
        </authorList>
    </citation>
    <scope>NUCLEOTIDE SEQUENCE [LARGE SCALE GENOMIC DNA]</scope>
    <source>
        <strain evidence="8 9">L-15889</strain>
    </source>
</reference>
<gene>
    <name evidence="8" type="ORF">DAEQUDRAFT_718247</name>
</gene>
<keyword evidence="2" id="KW-0963">Cytoplasm</keyword>
<dbReference type="Pfam" id="PF14197">
    <property type="entry name" value="Cep57_CLD_2"/>
    <property type="match status" value="1"/>
</dbReference>
<dbReference type="AlphaFoldDB" id="A0A165LDC6"/>
<dbReference type="GO" id="GO:0008017">
    <property type="term" value="F:microtubule binding"/>
    <property type="evidence" value="ECO:0007669"/>
    <property type="project" value="InterPro"/>
</dbReference>
<dbReference type="PANTHER" id="PTHR19336:SF9">
    <property type="entry name" value="SPINDLE POLE BODY PROTEIN PPC89"/>
    <property type="match status" value="1"/>
</dbReference>
<evidence type="ECO:0000259" key="6">
    <source>
        <dbReference type="Pfam" id="PF06657"/>
    </source>
</evidence>
<keyword evidence="3" id="KW-0206">Cytoskeleton</keyword>
<feature type="region of interest" description="Disordered" evidence="5">
    <location>
        <begin position="377"/>
        <end position="397"/>
    </location>
</feature>
<keyword evidence="9" id="KW-1185">Reference proteome</keyword>
<feature type="compositionally biased region" description="Low complexity" evidence="5">
    <location>
        <begin position="196"/>
        <end position="213"/>
    </location>
</feature>
<dbReference type="GO" id="GO:0005815">
    <property type="term" value="C:microtubule organizing center"/>
    <property type="evidence" value="ECO:0007669"/>
    <property type="project" value="UniProtKB-SubCell"/>
</dbReference>
<organism evidence="8 9">
    <name type="scientific">Daedalea quercina L-15889</name>
    <dbReference type="NCBI Taxonomy" id="1314783"/>
    <lineage>
        <taxon>Eukaryota</taxon>
        <taxon>Fungi</taxon>
        <taxon>Dikarya</taxon>
        <taxon>Basidiomycota</taxon>
        <taxon>Agaricomycotina</taxon>
        <taxon>Agaricomycetes</taxon>
        <taxon>Polyporales</taxon>
        <taxon>Fomitopsis</taxon>
    </lineage>
</organism>
<evidence type="ECO:0000256" key="4">
    <source>
        <dbReference type="SAM" id="Coils"/>
    </source>
</evidence>
<feature type="domain" description="Cep57 centrosome microtubule-binding" evidence="6">
    <location>
        <begin position="953"/>
        <end position="1025"/>
    </location>
</feature>
<feature type="compositionally biased region" description="Acidic residues" evidence="5">
    <location>
        <begin position="669"/>
        <end position="679"/>
    </location>
</feature>
<evidence type="ECO:0000256" key="5">
    <source>
        <dbReference type="SAM" id="MobiDB-lite"/>
    </source>
</evidence>
<feature type="compositionally biased region" description="Basic and acidic residues" evidence="5">
    <location>
        <begin position="897"/>
        <end position="909"/>
    </location>
</feature>
<dbReference type="EMBL" id="KV429134">
    <property type="protein sequence ID" value="KZT64268.1"/>
    <property type="molecule type" value="Genomic_DNA"/>
</dbReference>
<feature type="coiled-coil region" evidence="4">
    <location>
        <begin position="537"/>
        <end position="613"/>
    </location>
</feature>
<feature type="region of interest" description="Disordered" evidence="5">
    <location>
        <begin position="896"/>
        <end position="957"/>
    </location>
</feature>
<feature type="compositionally biased region" description="Low complexity" evidence="5">
    <location>
        <begin position="760"/>
        <end position="798"/>
    </location>
</feature>
<keyword evidence="4" id="KW-0175">Coiled coil</keyword>
<feature type="region of interest" description="Disordered" evidence="5">
    <location>
        <begin position="192"/>
        <end position="271"/>
    </location>
</feature>
<feature type="region of interest" description="Disordered" evidence="5">
    <location>
        <begin position="131"/>
        <end position="163"/>
    </location>
</feature>
<feature type="domain" description="PPC89 centrosome localisation" evidence="7">
    <location>
        <begin position="547"/>
        <end position="611"/>
    </location>
</feature>
<dbReference type="Proteomes" id="UP000076727">
    <property type="component" value="Unassembled WGS sequence"/>
</dbReference>
<name>A0A165LDC6_9APHY</name>
<accession>A0A165LDC6</accession>
<dbReference type="InterPro" id="IPR051756">
    <property type="entry name" value="Centrosomal_MT-associated"/>
</dbReference>
<feature type="coiled-coil region" evidence="4">
    <location>
        <begin position="447"/>
        <end position="488"/>
    </location>
</feature>
<evidence type="ECO:0000313" key="9">
    <source>
        <dbReference type="Proteomes" id="UP000076727"/>
    </source>
</evidence>
<feature type="region of interest" description="Disordered" evidence="5">
    <location>
        <begin position="731"/>
        <end position="867"/>
    </location>
</feature>
<proteinExistence type="predicted"/>
<evidence type="ECO:0000313" key="8">
    <source>
        <dbReference type="EMBL" id="KZT64268.1"/>
    </source>
</evidence>
<feature type="compositionally biased region" description="Polar residues" evidence="5">
    <location>
        <begin position="149"/>
        <end position="161"/>
    </location>
</feature>
<feature type="compositionally biased region" description="Polar residues" evidence="5">
    <location>
        <begin position="747"/>
        <end position="759"/>
    </location>
</feature>
<dbReference type="PANTHER" id="PTHR19336">
    <property type="entry name" value="UNCHARACTERIZED DUF1167"/>
    <property type="match status" value="1"/>
</dbReference>
<dbReference type="Pfam" id="PF06657">
    <property type="entry name" value="Cep57_MT_bd"/>
    <property type="match status" value="1"/>
</dbReference>
<dbReference type="InterPro" id="IPR024957">
    <property type="entry name" value="Cep57_MT-bd_dom"/>
</dbReference>
<sequence>MSRRSSTLELSIHGDELEHDRIQLEHNLQHTDLSLHLSSTPDDDYSDVEYPRHNSAPSPISGFLSFEQRSSDGYDPIEHSQYNAWSMRSFNDDNVVNPYGGETISTAAHHASALTLSAGLGGRTNRRADVSLSGAEYDPERPLHGIMANMNSRSDSSQVDTIKSKGPISVSAHFDPLVVEDTAEVDRILQSGHATPPASSLQSSSSSSASGPGSPRPQSPAVRPKLSDALSSAAFSPKRPRSAQAQLPRIPGRSSSAAHLQEPFRQLSPPVIAERHFAPSREQRPTQSPRYDHYQQSLSYAQVDPKVKVHPATPSSANGSKFTKLARGLAQEIEAEQGRRNGARHVRGLSGTPIAQSTVRSPRVALDAKERSPFKDVANQVPAPTPRSVKPRTPFKSRVHLPDVTGLTSAILSPARARLDYQKYDRQEDGELEAKLFATLNAVQSKLAFLESENTVSRRRVHELELELEACKQEVARERTKVEQREELVARHAAVVLEREKEKLVDIGRQMQSRAAEMQRRDAQVEAGQQNINENKYKEAVEEKKALEALISTLRNHLARLTSELTDHQRLLGELRSLRDSDARALAEKSKDIDTLRQEVERLAGEVEVLRGVIEEGLRERRYAREVSTHDGIKAAGDGHTEDVTTSDEEEVEVPDHSFHPAQTLDPSDFSESEDEDESTVSAPAGRHSPVLPPMQSTGAGDKTLRTDHATVGSSLQVDDISTRPFVDVDEVGRISTDLQDRRSERSTSLAMQRSRSLNQSLSDSQVLSRSVSRSVSPTASLHSSKTSSVGSTSRQSSPADGEGEPPEPTSQEHPARELSPSRVREPAVTRSSVPTPVHALRQPGMKQREPSSSTQPDGPPETPFPKIHGERLERLFFSAPEHNAQTCTVCHRRLKRQDSRGVVDDRRPFWSVGPGTGCERQENDDEGFAEGSDDDLHPSLTQEGKGKEHQTDKLPPQTVLSRVIRELEDDFTHFKSIYVELADQYKLMDAASNVAKRNVVAGHLREVIDILEQKGDQIASLYDLLTFKDKPTSQSNVPARKTRAVQVNTASWGRARGLRTRPVII</sequence>